<evidence type="ECO:0000313" key="2">
    <source>
        <dbReference type="Proteomes" id="UP000265419"/>
    </source>
</evidence>
<dbReference type="AlphaFoldDB" id="A0A399J6I4"/>
<dbReference type="RefSeq" id="WP_119425989.1">
    <property type="nucleotide sequence ID" value="NZ_QQXK01000046.1"/>
</dbReference>
<evidence type="ECO:0000313" key="1">
    <source>
        <dbReference type="EMBL" id="RII40934.1"/>
    </source>
</evidence>
<gene>
    <name evidence="1" type="ORF">DWB68_15315</name>
</gene>
<organism evidence="1 2">
    <name type="scientific">Galactobacter valiniphilus</name>
    <dbReference type="NCBI Taxonomy" id="2676122"/>
    <lineage>
        <taxon>Bacteria</taxon>
        <taxon>Bacillati</taxon>
        <taxon>Actinomycetota</taxon>
        <taxon>Actinomycetes</taxon>
        <taxon>Micrococcales</taxon>
        <taxon>Micrococcaceae</taxon>
        <taxon>Galactobacter</taxon>
    </lineage>
</organism>
<proteinExistence type="predicted"/>
<dbReference type="Proteomes" id="UP000265419">
    <property type="component" value="Unassembled WGS sequence"/>
</dbReference>
<sequence length="182" mass="20056">MTAIESTSYSPTVRRGDLHWFKISDAKDRTVNQIRDLLYPLGVRFRVLKGLTVFAYRAGSGEICVQTGALVKWKDNGTVVVNAYDGTTEAQRKALLLAAERAATEDGFLKGSWTHRRATSKRGAYSVVTICDTKPDDDLSAALRVQLDEGISSSNRHSGRDSIDEVIRVSSRENAETFEVSA</sequence>
<name>A0A399J6I4_9MICC</name>
<dbReference type="EMBL" id="QQXK01000046">
    <property type="protein sequence ID" value="RII40934.1"/>
    <property type="molecule type" value="Genomic_DNA"/>
</dbReference>
<reference evidence="1 2" key="1">
    <citation type="submission" date="2018-07" db="EMBL/GenBank/DDBJ databases">
        <title>Arthrobacter sp. nov., isolated from raw cow's milk with high bacterial count.</title>
        <authorList>
            <person name="Hahne J."/>
            <person name="Isele D."/>
            <person name="Lipski A."/>
        </authorList>
    </citation>
    <scope>NUCLEOTIDE SEQUENCE [LARGE SCALE GENOMIC DNA]</scope>
    <source>
        <strain evidence="1 2">JZ R-35</strain>
    </source>
</reference>
<protein>
    <submittedName>
        <fullName evidence="1">Uncharacterized protein</fullName>
    </submittedName>
</protein>
<accession>A0A399J6I4</accession>
<comment type="caution">
    <text evidence="1">The sequence shown here is derived from an EMBL/GenBank/DDBJ whole genome shotgun (WGS) entry which is preliminary data.</text>
</comment>
<keyword evidence="2" id="KW-1185">Reference proteome</keyword>